<feature type="chain" id="PRO_5012078848" description="DUF5703 domain-containing protein" evidence="1">
    <location>
        <begin position="23"/>
        <end position="697"/>
    </location>
</feature>
<dbReference type="Pfam" id="PF18961">
    <property type="entry name" value="DUF5703_N"/>
    <property type="match status" value="1"/>
</dbReference>
<keyword evidence="4" id="KW-1185">Reference proteome</keyword>
<name>A0A1Y1Z7C1_9PLEO</name>
<gene>
    <name evidence="3" type="ORF">BCR34DRAFT_675600</name>
</gene>
<protein>
    <recommendedName>
        <fullName evidence="2">DUF5703 domain-containing protein</fullName>
    </recommendedName>
</protein>
<dbReference type="Proteomes" id="UP000193144">
    <property type="component" value="Unassembled WGS sequence"/>
</dbReference>
<accession>A0A1Y1Z7C1</accession>
<dbReference type="STRING" id="1231657.A0A1Y1Z7C1"/>
<evidence type="ECO:0000313" key="3">
    <source>
        <dbReference type="EMBL" id="ORY05705.1"/>
    </source>
</evidence>
<evidence type="ECO:0000313" key="4">
    <source>
        <dbReference type="Proteomes" id="UP000193144"/>
    </source>
</evidence>
<dbReference type="GO" id="GO:0005975">
    <property type="term" value="P:carbohydrate metabolic process"/>
    <property type="evidence" value="ECO:0007669"/>
    <property type="project" value="InterPro"/>
</dbReference>
<dbReference type="OrthoDB" id="269227at2759"/>
<proteinExistence type="predicted"/>
<comment type="caution">
    <text evidence="3">The sequence shown here is derived from an EMBL/GenBank/DDBJ whole genome shotgun (WGS) entry which is preliminary data.</text>
</comment>
<sequence>MLAFALSLVVYLSVLFTAPVRAIRLPDTYDVSWTTQSNNSAGSMPLGGGDIGLNVWSENDTILFYIAKSGTFDENNSMLKLGRVRLTLDPNPFAAGTFRQTLKLNDGYVLFDGAGNATMKLWVDVFHPVIHVELEAAQDVMLNQEQSSWSFDNATTYADVTTFHDGGVRMMHHNLDTTVFDFTVAQQHLSEYKSTMYNPLTANTFGLWMSSPDLAPGNVTDGHYVNTNFKAWNLYSKTAKSSYNLQIVIGQAQESTKTFHASLDSAAKSACNNSQSDTIKWWHSFWDRSYIMINENAGPADGTFQVGKNYQIFRFMQGCNSFSEWPLKFNGGLWTFDPVFVNPDAAFTPGYRRWTGGIFTAQNQRLVYWPLLKSGDFDFMKSQFDYYKRITSNAQLRGRVYFGQRNNTANEFVDMILQANMFTGLDVSPYMDFIENQIMWFDQFYRQQHLKADAFSLAGLKYESDNGNGSLVIYPGRGAETYKTAYNPSSTIIHQGNRSYFEDLLRRIPETPLRFQQGKPCISPAQGYSRIQNTEIPQLYPVFPWGEYGLGMPNLTFATNTYEYDTETQDFHGNNQDVIWLARMGLTTQAKNYTLHRWSDSTIYRFPVFKGPNYDWSPDINHFGSASIGLQEMLLQTFAAKNTQTRLMGAWPADWAVKFKLYAPMNTTLVGKVVGGKMEELVVGPKERMGDVVYGTE</sequence>
<dbReference type="InterPro" id="IPR043757">
    <property type="entry name" value="DUF5703_N"/>
</dbReference>
<keyword evidence="1" id="KW-0732">Signal</keyword>
<feature type="signal peptide" evidence="1">
    <location>
        <begin position="1"/>
        <end position="22"/>
    </location>
</feature>
<reference evidence="3 4" key="1">
    <citation type="submission" date="2016-07" db="EMBL/GenBank/DDBJ databases">
        <title>Pervasive Adenine N6-methylation of Active Genes in Fungi.</title>
        <authorList>
            <consortium name="DOE Joint Genome Institute"/>
            <person name="Mondo S.J."/>
            <person name="Dannebaum R.O."/>
            <person name="Kuo R.C."/>
            <person name="Labutti K."/>
            <person name="Haridas S."/>
            <person name="Kuo A."/>
            <person name="Salamov A."/>
            <person name="Ahrendt S.R."/>
            <person name="Lipzen A."/>
            <person name="Sullivan W."/>
            <person name="Andreopoulos W.B."/>
            <person name="Clum A."/>
            <person name="Lindquist E."/>
            <person name="Daum C."/>
            <person name="Ramamoorthy G.K."/>
            <person name="Gryganskyi A."/>
            <person name="Culley D."/>
            <person name="Magnuson J.K."/>
            <person name="James T.Y."/>
            <person name="O'Malley M.A."/>
            <person name="Stajich J.E."/>
            <person name="Spatafora J.W."/>
            <person name="Visel A."/>
            <person name="Grigoriev I.V."/>
        </authorList>
    </citation>
    <scope>NUCLEOTIDE SEQUENCE [LARGE SCALE GENOMIC DNA]</scope>
    <source>
        <strain evidence="3 4">CBS 115471</strain>
    </source>
</reference>
<organism evidence="3 4">
    <name type="scientific">Clohesyomyces aquaticus</name>
    <dbReference type="NCBI Taxonomy" id="1231657"/>
    <lineage>
        <taxon>Eukaryota</taxon>
        <taxon>Fungi</taxon>
        <taxon>Dikarya</taxon>
        <taxon>Ascomycota</taxon>
        <taxon>Pezizomycotina</taxon>
        <taxon>Dothideomycetes</taxon>
        <taxon>Pleosporomycetidae</taxon>
        <taxon>Pleosporales</taxon>
        <taxon>Lindgomycetaceae</taxon>
        <taxon>Clohesyomyces</taxon>
    </lineage>
</organism>
<evidence type="ECO:0000256" key="1">
    <source>
        <dbReference type="SAM" id="SignalP"/>
    </source>
</evidence>
<feature type="domain" description="DUF5703" evidence="2">
    <location>
        <begin position="33"/>
        <end position="291"/>
    </location>
</feature>
<dbReference type="InterPro" id="IPR008928">
    <property type="entry name" value="6-hairpin_glycosidase_sf"/>
</dbReference>
<dbReference type="SUPFAM" id="SSF48208">
    <property type="entry name" value="Six-hairpin glycosidases"/>
    <property type="match status" value="1"/>
</dbReference>
<dbReference type="AlphaFoldDB" id="A0A1Y1Z7C1"/>
<dbReference type="EMBL" id="MCFA01000123">
    <property type="protein sequence ID" value="ORY05705.1"/>
    <property type="molecule type" value="Genomic_DNA"/>
</dbReference>
<evidence type="ECO:0000259" key="2">
    <source>
        <dbReference type="Pfam" id="PF18961"/>
    </source>
</evidence>